<keyword evidence="5 7" id="KW-0238">DNA-binding</keyword>
<dbReference type="InterPro" id="IPR040465">
    <property type="entry name" value="CtsR_N"/>
</dbReference>
<dbReference type="Pfam" id="PF17727">
    <property type="entry name" value="CtsR_C"/>
    <property type="match status" value="1"/>
</dbReference>
<evidence type="ECO:0000256" key="2">
    <source>
        <dbReference type="ARBA" id="ARBA00014129"/>
    </source>
</evidence>
<evidence type="ECO:0000313" key="10">
    <source>
        <dbReference type="EMBL" id="MFC6165839.1"/>
    </source>
</evidence>
<dbReference type="Proteomes" id="UP001596253">
    <property type="component" value="Unassembled WGS sequence"/>
</dbReference>
<keyword evidence="11" id="KW-1185">Reference proteome</keyword>
<dbReference type="Gene3D" id="1.10.1200.150">
    <property type="entry name" value="Transcriptional regulator CtsR, C-terminal domain"/>
    <property type="match status" value="1"/>
</dbReference>
<evidence type="ECO:0000313" key="11">
    <source>
        <dbReference type="Proteomes" id="UP001596253"/>
    </source>
</evidence>
<dbReference type="InterPro" id="IPR008463">
    <property type="entry name" value="CtsR"/>
</dbReference>
<reference evidence="11" key="1">
    <citation type="journal article" date="2019" name="Int. J. Syst. Evol. Microbiol.">
        <title>The Global Catalogue of Microorganisms (GCM) 10K type strain sequencing project: providing services to taxonomists for standard genome sequencing and annotation.</title>
        <authorList>
            <consortium name="The Broad Institute Genomics Platform"/>
            <consortium name="The Broad Institute Genome Sequencing Center for Infectious Disease"/>
            <person name="Wu L."/>
            <person name="Ma J."/>
        </authorList>
    </citation>
    <scope>NUCLEOTIDE SEQUENCE [LARGE SCALE GENOMIC DNA]</scope>
    <source>
        <strain evidence="11">CCM 8932</strain>
    </source>
</reference>
<keyword evidence="3 7" id="KW-0678">Repressor</keyword>
<dbReference type="InterPro" id="IPR041473">
    <property type="entry name" value="CtsR_C"/>
</dbReference>
<keyword evidence="6 7" id="KW-0804">Transcription</keyword>
<dbReference type="InterPro" id="IPR041902">
    <property type="entry name" value="CtsR_N_sf"/>
</dbReference>
<dbReference type="RefSeq" id="WP_137635544.1">
    <property type="nucleotide sequence ID" value="NZ_BJDK01000020.1"/>
</dbReference>
<evidence type="ECO:0000259" key="9">
    <source>
        <dbReference type="Pfam" id="PF17727"/>
    </source>
</evidence>
<evidence type="ECO:0000256" key="6">
    <source>
        <dbReference type="ARBA" id="ARBA00023163"/>
    </source>
</evidence>
<accession>A0ABW1R7G9</accession>
<evidence type="ECO:0000256" key="7">
    <source>
        <dbReference type="PIRNR" id="PIRNR010607"/>
    </source>
</evidence>
<dbReference type="InterPro" id="IPR041908">
    <property type="entry name" value="CtsR_C_sf"/>
</dbReference>
<feature type="domain" description="CtsR N-terminal HTH" evidence="8">
    <location>
        <begin position="5"/>
        <end position="74"/>
    </location>
</feature>
<sequence length="155" mass="17551">MQSQNISDIIEKYLKSILADAEQVEIRRSEIADLFNVVPSQINYVIKTRFTIQNGYLVESKRGGGGYIRIEKVNLVDDADVLDTLIQVIGDSITQRDAYAVVQSLYEDEVLSQREAQLILVATDRNTLGVDDHDLENSLRARIIIGILNHLRYES</sequence>
<evidence type="ECO:0000256" key="1">
    <source>
        <dbReference type="ARBA" id="ARBA00010189"/>
    </source>
</evidence>
<feature type="domain" description="CtsR C-terminal dimerization" evidence="9">
    <location>
        <begin position="77"/>
        <end position="149"/>
    </location>
</feature>
<dbReference type="Pfam" id="PF05848">
    <property type="entry name" value="CtsR"/>
    <property type="match status" value="1"/>
</dbReference>
<dbReference type="Gene3D" id="3.30.56.130">
    <property type="entry name" value="Transcriptional regulator CtsR, winged HTH domain"/>
    <property type="match status" value="1"/>
</dbReference>
<name>A0ABW1R7G9_9LACO</name>
<proteinExistence type="inferred from homology"/>
<organism evidence="10 11">
    <name type="scientific">Lactiplantibacillus dongliensis</name>
    <dbReference type="NCBI Taxonomy" id="2559919"/>
    <lineage>
        <taxon>Bacteria</taxon>
        <taxon>Bacillati</taxon>
        <taxon>Bacillota</taxon>
        <taxon>Bacilli</taxon>
        <taxon>Lactobacillales</taxon>
        <taxon>Lactobacillaceae</taxon>
        <taxon>Lactiplantibacillus</taxon>
    </lineage>
</organism>
<evidence type="ECO:0000256" key="4">
    <source>
        <dbReference type="ARBA" id="ARBA00023015"/>
    </source>
</evidence>
<gene>
    <name evidence="10" type="ORF">ACFP3T_14340</name>
</gene>
<comment type="similarity">
    <text evidence="1 7">Belongs to the CtsR family.</text>
</comment>
<comment type="caution">
    <text evidence="10">The sequence shown here is derived from an EMBL/GenBank/DDBJ whole genome shotgun (WGS) entry which is preliminary data.</text>
</comment>
<dbReference type="PIRSF" id="PIRSF010607">
    <property type="entry name" value="Txn_repr_CtsR"/>
    <property type="match status" value="1"/>
</dbReference>
<keyword evidence="4 7" id="KW-0805">Transcription regulation</keyword>
<evidence type="ECO:0000256" key="3">
    <source>
        <dbReference type="ARBA" id="ARBA00022491"/>
    </source>
</evidence>
<dbReference type="EMBL" id="JBHSSD010000060">
    <property type="protein sequence ID" value="MFC6165839.1"/>
    <property type="molecule type" value="Genomic_DNA"/>
</dbReference>
<protein>
    <recommendedName>
        <fullName evidence="2 7">Transcriptional regulator CtsR</fullName>
    </recommendedName>
</protein>
<evidence type="ECO:0000259" key="8">
    <source>
        <dbReference type="Pfam" id="PF05848"/>
    </source>
</evidence>
<evidence type="ECO:0000256" key="5">
    <source>
        <dbReference type="ARBA" id="ARBA00023125"/>
    </source>
</evidence>